<dbReference type="InterPro" id="IPR050321">
    <property type="entry name" value="Glycosyltr_2/OpgH_subfam"/>
</dbReference>
<dbReference type="KEGG" id="lez:GLE_2513"/>
<keyword evidence="4" id="KW-0472">Membrane</keyword>
<sequence>MDLDVAAGSAVEVEDGVDAILRRDPIGAYPRMDALSRRDYRERVRMWARRSGRQAQQTAQLALDLAEQCGQRHGSGDRRAHVGYFLTDIGVRELAAALGARLNWRERLRLHSTSSLVLAYCLAVYSICAAFGIVSVWLFEIALPWYGQALLAACAALYANYIVQSWINLHLPQLLLPRRMPRLDFGDGIPAEAKTLVAIPCLLVSREGVAALARALERLHQSNPGTGVGYALLSDFVDAASERVDGDDALLQEAREQIDALNARHGGGFVLLHRPRRWNPGENLWIGWERKRGKLEELNAWLLGGPSPFQVEHGDLAKAVGSKYVVTLDEDNDDLTAGALRELAAAIAHPLNRPVLDADGTRVEAGYVVLQPRAMISLSRDSAPSRLELMIHAMIEIETSKDYRADKPAVHIDQDLFGQAAYGGKGIYDVAMFHRLTHGRIAENTILSHDVLEGGMVRAGVVSDVVLRENFVPTFHAAMRRSHRWMRGDWQLLPWLLPSVRDASGARVRNTLSLFGRWKIFHNALRMVLPIASLLCFVLGWASSAEPGLWTLNLLAIAWVPAAVGLCIGIARNLLSGSLRSVVRGVWSWLSLRSASFIFGVDQAQTAFDAAVRASFRMLVSHRKLLEWTASSAMSARRGPSLGQYLRMMWISPAFAVAVVWLIGRINPPALSSAIPFAALWACAPVVAWWWSQKPRAAHPAPPSQA</sequence>
<dbReference type="GO" id="GO:0005886">
    <property type="term" value="C:plasma membrane"/>
    <property type="evidence" value="ECO:0007669"/>
    <property type="project" value="TreeGrafter"/>
</dbReference>
<dbReference type="AlphaFoldDB" id="A0A0S2DGS4"/>
<keyword evidence="2" id="KW-0328">Glycosyltransferase</keyword>
<accession>A0A0S2DGS4</accession>
<dbReference type="GO" id="GO:0016758">
    <property type="term" value="F:hexosyltransferase activity"/>
    <property type="evidence" value="ECO:0007669"/>
    <property type="project" value="TreeGrafter"/>
</dbReference>
<proteinExistence type="predicted"/>
<evidence type="ECO:0000313" key="6">
    <source>
        <dbReference type="Proteomes" id="UP000061569"/>
    </source>
</evidence>
<gene>
    <name evidence="5" type="ORF">GLE_2513</name>
</gene>
<evidence type="ECO:0000256" key="3">
    <source>
        <dbReference type="ARBA" id="ARBA00022679"/>
    </source>
</evidence>
<evidence type="ECO:0000256" key="2">
    <source>
        <dbReference type="ARBA" id="ARBA00022676"/>
    </source>
</evidence>
<keyword evidence="4" id="KW-0812">Transmembrane</keyword>
<keyword evidence="3" id="KW-0808">Transferase</keyword>
<dbReference type="PANTHER" id="PTHR43867">
    <property type="entry name" value="CELLULOSE SYNTHASE CATALYTIC SUBUNIT A [UDP-FORMING]"/>
    <property type="match status" value="1"/>
</dbReference>
<dbReference type="OrthoDB" id="9769991at2"/>
<evidence type="ECO:0000256" key="4">
    <source>
        <dbReference type="ARBA" id="ARBA00022989"/>
    </source>
</evidence>
<keyword evidence="4" id="KW-1133">Transmembrane helix</keyword>
<dbReference type="STRING" id="69.GLE_2513"/>
<dbReference type="PATRIC" id="fig|69.6.peg.2476"/>
<dbReference type="PANTHER" id="PTHR43867:SF2">
    <property type="entry name" value="CELLULOSE SYNTHASE CATALYTIC SUBUNIT A [UDP-FORMING]"/>
    <property type="match status" value="1"/>
</dbReference>
<dbReference type="Proteomes" id="UP000061569">
    <property type="component" value="Chromosome"/>
</dbReference>
<dbReference type="EMBL" id="CP013140">
    <property type="protein sequence ID" value="ALN57862.1"/>
    <property type="molecule type" value="Genomic_DNA"/>
</dbReference>
<name>A0A0S2DGS4_LYSEN</name>
<reference evidence="5 6" key="1">
    <citation type="submission" date="2015-11" db="EMBL/GenBank/DDBJ databases">
        <title>Genome sequences of Lysobacter enzymogenes strain C3 and Lysobacter antibioticus ATCC 29479.</title>
        <authorList>
            <person name="Kobayashi D.Y."/>
        </authorList>
    </citation>
    <scope>NUCLEOTIDE SEQUENCE [LARGE SCALE GENOMIC DNA]</scope>
    <source>
        <strain evidence="5 6">C3</strain>
    </source>
</reference>
<evidence type="ECO:0000313" key="5">
    <source>
        <dbReference type="EMBL" id="ALN57862.1"/>
    </source>
</evidence>
<comment type="subcellular location">
    <subcellularLocation>
        <location evidence="1">Membrane</location>
        <topology evidence="1">Multi-pass membrane protein</topology>
    </subcellularLocation>
</comment>
<organism evidence="5 6">
    <name type="scientific">Lysobacter enzymogenes</name>
    <dbReference type="NCBI Taxonomy" id="69"/>
    <lineage>
        <taxon>Bacteria</taxon>
        <taxon>Pseudomonadati</taxon>
        <taxon>Pseudomonadota</taxon>
        <taxon>Gammaproteobacteria</taxon>
        <taxon>Lysobacterales</taxon>
        <taxon>Lysobacteraceae</taxon>
        <taxon>Lysobacter</taxon>
    </lineage>
</organism>
<evidence type="ECO:0000256" key="1">
    <source>
        <dbReference type="ARBA" id="ARBA00004141"/>
    </source>
</evidence>
<protein>
    <submittedName>
        <fullName evidence="5">Uncharacterized protein</fullName>
    </submittedName>
</protein>